<feature type="domain" description="DDE Tnp4" evidence="4">
    <location>
        <begin position="206"/>
        <end position="356"/>
    </location>
</feature>
<evidence type="ECO:0000256" key="3">
    <source>
        <dbReference type="SAM" id="MobiDB-lite"/>
    </source>
</evidence>
<evidence type="ECO:0000256" key="1">
    <source>
        <dbReference type="ARBA" id="ARBA00001968"/>
    </source>
</evidence>
<accession>A0A388MCA7</accession>
<feature type="compositionally biased region" description="Gly residues" evidence="3">
    <location>
        <begin position="75"/>
        <end position="85"/>
    </location>
</feature>
<dbReference type="OrthoDB" id="2668416at2759"/>
<dbReference type="EMBL" id="BFEA01001015">
    <property type="protein sequence ID" value="GBG92200.1"/>
    <property type="molecule type" value="Genomic_DNA"/>
</dbReference>
<comment type="caution">
    <text evidence="5">The sequence shown here is derived from an EMBL/GenBank/DDBJ whole genome shotgun (WGS) entry which is preliminary data.</text>
</comment>
<keyword evidence="6" id="KW-1185">Reference proteome</keyword>
<sequence>MRRAIADNIRNGVSRMRVGSDVDADDTRRTSGEESPDSHYEEEPEDAEDLEIRPVGVRGGRRGGCGRQHKAASRGGRGSKGPVGEKGGKHPPWSIEVMIKLARAKRDQQAHFEGMPHNYGRMRNMEWKLQDLQKRLVEVGVKRTTDDIGKKWDNLFHQYKKVQRYQNASGGKNFFILTPALRTKEGFDFRMDKRVYLEIDNMSQGNKTIYPSNLADTSARGGMVVDLDLRITDVFVGYPGSCHDIRILQLSSLWARAEEGDLFCGPAVVLPFGVKRHRYILGNNGYPPLEWIIVPYGGTDQYADEERFDNKQKVARGAVEKAFGRLKGMWRLFLCTHQTNMDTFPQQFQVVCILHNILLDAGMDFDENLLWEVDARRRVDLGLDHPPHSIAENFNRSRALALREALAERMKHE</sequence>
<dbReference type="Proteomes" id="UP000265515">
    <property type="component" value="Unassembled WGS sequence"/>
</dbReference>
<feature type="compositionally biased region" description="Basic and acidic residues" evidence="3">
    <location>
        <begin position="25"/>
        <end position="41"/>
    </location>
</feature>
<evidence type="ECO:0000256" key="2">
    <source>
        <dbReference type="ARBA" id="ARBA00022723"/>
    </source>
</evidence>
<dbReference type="GO" id="GO:0046872">
    <property type="term" value="F:metal ion binding"/>
    <property type="evidence" value="ECO:0007669"/>
    <property type="project" value="UniProtKB-KW"/>
</dbReference>
<dbReference type="AlphaFoldDB" id="A0A388MCA7"/>
<dbReference type="PANTHER" id="PTHR33492">
    <property type="entry name" value="OSJNBA0043A12.37 PROTEIN-RELATED"/>
    <property type="match status" value="1"/>
</dbReference>
<dbReference type="Gramene" id="GBG92200">
    <property type="protein sequence ID" value="GBG92200"/>
    <property type="gene ID" value="CBR_g54645"/>
</dbReference>
<gene>
    <name evidence="5" type="ORF">CBR_g54645</name>
</gene>
<dbReference type="Gene3D" id="1.10.10.60">
    <property type="entry name" value="Homeodomain-like"/>
    <property type="match status" value="1"/>
</dbReference>
<dbReference type="InterPro" id="IPR027806">
    <property type="entry name" value="HARBI1_dom"/>
</dbReference>
<proteinExistence type="predicted"/>
<organism evidence="5 6">
    <name type="scientific">Chara braunii</name>
    <name type="common">Braun's stonewort</name>
    <dbReference type="NCBI Taxonomy" id="69332"/>
    <lineage>
        <taxon>Eukaryota</taxon>
        <taxon>Viridiplantae</taxon>
        <taxon>Streptophyta</taxon>
        <taxon>Charophyceae</taxon>
        <taxon>Charales</taxon>
        <taxon>Characeae</taxon>
        <taxon>Chara</taxon>
    </lineage>
</organism>
<comment type="cofactor">
    <cofactor evidence="1">
        <name>a divalent metal cation</name>
        <dbReference type="ChEBI" id="CHEBI:60240"/>
    </cofactor>
</comment>
<feature type="region of interest" description="Disordered" evidence="3">
    <location>
        <begin position="1"/>
        <end position="92"/>
    </location>
</feature>
<dbReference type="STRING" id="69332.A0A388MCA7"/>
<reference evidence="5 6" key="1">
    <citation type="journal article" date="2018" name="Cell">
        <title>The Chara Genome: Secondary Complexity and Implications for Plant Terrestrialization.</title>
        <authorList>
            <person name="Nishiyama T."/>
            <person name="Sakayama H."/>
            <person name="Vries J.D."/>
            <person name="Buschmann H."/>
            <person name="Saint-Marcoux D."/>
            <person name="Ullrich K.K."/>
            <person name="Haas F.B."/>
            <person name="Vanderstraeten L."/>
            <person name="Becker D."/>
            <person name="Lang D."/>
            <person name="Vosolsobe S."/>
            <person name="Rombauts S."/>
            <person name="Wilhelmsson P.K.I."/>
            <person name="Janitza P."/>
            <person name="Kern R."/>
            <person name="Heyl A."/>
            <person name="Rumpler F."/>
            <person name="Villalobos L.I.A.C."/>
            <person name="Clay J.M."/>
            <person name="Skokan R."/>
            <person name="Toyoda A."/>
            <person name="Suzuki Y."/>
            <person name="Kagoshima H."/>
            <person name="Schijlen E."/>
            <person name="Tajeshwar N."/>
            <person name="Catarino B."/>
            <person name="Hetherington A.J."/>
            <person name="Saltykova A."/>
            <person name="Bonnot C."/>
            <person name="Breuninger H."/>
            <person name="Symeonidi A."/>
            <person name="Radhakrishnan G.V."/>
            <person name="Van Nieuwerburgh F."/>
            <person name="Deforce D."/>
            <person name="Chang C."/>
            <person name="Karol K.G."/>
            <person name="Hedrich R."/>
            <person name="Ulvskov P."/>
            <person name="Glockner G."/>
            <person name="Delwiche C.F."/>
            <person name="Petrasek J."/>
            <person name="Van de Peer Y."/>
            <person name="Friml J."/>
            <person name="Beilby M."/>
            <person name="Dolan L."/>
            <person name="Kohara Y."/>
            <person name="Sugano S."/>
            <person name="Fujiyama A."/>
            <person name="Delaux P.-M."/>
            <person name="Quint M."/>
            <person name="TheiBen G."/>
            <person name="Hagemann M."/>
            <person name="Harholt J."/>
            <person name="Dunand C."/>
            <person name="Zachgo S."/>
            <person name="Langdale J."/>
            <person name="Maumus F."/>
            <person name="Straeten D.V.D."/>
            <person name="Gould S.B."/>
            <person name="Rensing S.A."/>
        </authorList>
    </citation>
    <scope>NUCLEOTIDE SEQUENCE [LARGE SCALE GENOMIC DNA]</scope>
    <source>
        <strain evidence="5 6">S276</strain>
    </source>
</reference>
<protein>
    <recommendedName>
        <fullName evidence="4">DDE Tnp4 domain-containing protein</fullName>
    </recommendedName>
</protein>
<dbReference type="Pfam" id="PF13359">
    <property type="entry name" value="DDE_Tnp_4"/>
    <property type="match status" value="1"/>
</dbReference>
<evidence type="ECO:0000313" key="6">
    <source>
        <dbReference type="Proteomes" id="UP000265515"/>
    </source>
</evidence>
<evidence type="ECO:0000313" key="5">
    <source>
        <dbReference type="EMBL" id="GBG92200.1"/>
    </source>
</evidence>
<evidence type="ECO:0000259" key="4">
    <source>
        <dbReference type="Pfam" id="PF13359"/>
    </source>
</evidence>
<keyword evidence="2" id="KW-0479">Metal-binding</keyword>
<dbReference type="PANTHER" id="PTHR33492:SF4">
    <property type="entry name" value="OS02G0174300 PROTEIN"/>
    <property type="match status" value="1"/>
</dbReference>
<name>A0A388MCA7_CHABU</name>